<dbReference type="AlphaFoldDB" id="A0A1Y2DQ12"/>
<dbReference type="PRINTS" id="PR00129">
    <property type="entry name" value="CUTINASE"/>
</dbReference>
<dbReference type="PANTHER" id="PTHR48250:SF1">
    <property type="entry name" value="CUTINASE"/>
    <property type="match status" value="1"/>
</dbReference>
<feature type="active site" description="Proton donor/acceptor" evidence="8">
    <location>
        <position position="209"/>
    </location>
</feature>
<comment type="similarity">
    <text evidence="1">Belongs to the cutinase family.</text>
</comment>
<dbReference type="GeneID" id="63778470"/>
<feature type="active site" description="Nucleophile" evidence="8">
    <location>
        <position position="144"/>
    </location>
</feature>
<evidence type="ECO:0000256" key="8">
    <source>
        <dbReference type="PIRSR" id="PIRSR611150-1"/>
    </source>
</evidence>
<comment type="caution">
    <text evidence="9">The sequence shown here is derived from an EMBL/GenBank/DDBJ whole genome shotgun (WGS) entry which is preliminary data.</text>
</comment>
<evidence type="ECO:0000313" key="10">
    <source>
        <dbReference type="Proteomes" id="UP000193689"/>
    </source>
</evidence>
<evidence type="ECO:0000256" key="1">
    <source>
        <dbReference type="ARBA" id="ARBA00007534"/>
    </source>
</evidence>
<protein>
    <recommendedName>
        <fullName evidence="2">cutinase</fullName>
        <ecNumber evidence="2">3.1.1.74</ecNumber>
    </recommendedName>
</protein>
<dbReference type="GO" id="GO:0005576">
    <property type="term" value="C:extracellular region"/>
    <property type="evidence" value="ECO:0007669"/>
    <property type="project" value="InterPro"/>
</dbReference>
<dbReference type="InterPro" id="IPR000675">
    <property type="entry name" value="Cutinase/axe"/>
</dbReference>
<reference evidence="9 10" key="1">
    <citation type="submission" date="2016-07" db="EMBL/GenBank/DDBJ databases">
        <title>Pervasive Adenine N6-methylation of Active Genes in Fungi.</title>
        <authorList>
            <consortium name="DOE Joint Genome Institute"/>
            <person name="Mondo S.J."/>
            <person name="Dannebaum R.O."/>
            <person name="Kuo R.C."/>
            <person name="Labutti K."/>
            <person name="Haridas S."/>
            <person name="Kuo A."/>
            <person name="Salamov A."/>
            <person name="Ahrendt S.R."/>
            <person name="Lipzen A."/>
            <person name="Sullivan W."/>
            <person name="Andreopoulos W.B."/>
            <person name="Clum A."/>
            <person name="Lindquist E."/>
            <person name="Daum C."/>
            <person name="Ramamoorthy G.K."/>
            <person name="Gryganskyi A."/>
            <person name="Culley D."/>
            <person name="Magnuson J.K."/>
            <person name="James T.Y."/>
            <person name="O'Malley M.A."/>
            <person name="Stajich J.E."/>
            <person name="Spatafora J.W."/>
            <person name="Visel A."/>
            <person name="Grigoriev I.V."/>
        </authorList>
    </citation>
    <scope>NUCLEOTIDE SEQUENCE [LARGE SCALE GENOMIC DNA]</scope>
    <source>
        <strain evidence="9 10">CBS 129021</strain>
    </source>
</reference>
<comment type="catalytic activity">
    <reaction evidence="7">
        <text>cutin + H2O = cutin monomers.</text>
        <dbReference type="EC" id="3.1.1.74"/>
    </reaction>
</comment>
<dbReference type="EC" id="3.1.1.74" evidence="2"/>
<evidence type="ECO:0000256" key="6">
    <source>
        <dbReference type="ARBA" id="ARBA00023157"/>
    </source>
</evidence>
<sequence length="228" mass="24384">MASVGSLITKGEARLASLQHIRTVENDLVDGTCRDGDVVVIFARGTTEPGNVGQLVGPPLFRAIRKQLPHGQGGRSPGESTDVSLRPSIVSNNPPVFYPTIHPAETLVNDSESPGTENRNNRAELVTQTLHKYPHSKIVLAGYSQGAQIVHNTARLLDPVEMAAVSSVILFGDPANGQAIQNADPRSVMNVCHHGDNIACGGDLIMLPHLTYALDTDDAAAFVLEQKW</sequence>
<evidence type="ECO:0000256" key="5">
    <source>
        <dbReference type="ARBA" id="ARBA00022801"/>
    </source>
</evidence>
<dbReference type="InterPro" id="IPR029058">
    <property type="entry name" value="AB_hydrolase_fold"/>
</dbReference>
<dbReference type="SMART" id="SM01110">
    <property type="entry name" value="Cutinase"/>
    <property type="match status" value="1"/>
</dbReference>
<dbReference type="Pfam" id="PF01083">
    <property type="entry name" value="Cutinase"/>
    <property type="match status" value="1"/>
</dbReference>
<dbReference type="Gene3D" id="3.40.50.1820">
    <property type="entry name" value="alpha/beta hydrolase"/>
    <property type="match status" value="1"/>
</dbReference>
<dbReference type="EMBL" id="MCFJ01000010">
    <property type="protein sequence ID" value="ORY61340.1"/>
    <property type="molecule type" value="Genomic_DNA"/>
</dbReference>
<dbReference type="RefSeq" id="XP_040713417.1">
    <property type="nucleotide sequence ID" value="XM_040862258.1"/>
</dbReference>
<dbReference type="STRING" id="1141098.A0A1Y2DQ12"/>
<dbReference type="OrthoDB" id="2975078at2759"/>
<keyword evidence="10" id="KW-1185">Reference proteome</keyword>
<evidence type="ECO:0000256" key="3">
    <source>
        <dbReference type="ARBA" id="ARBA00022487"/>
    </source>
</evidence>
<dbReference type="InterPro" id="IPR011150">
    <property type="entry name" value="Cutinase_monf"/>
</dbReference>
<keyword evidence="3" id="KW-0719">Serine esterase</keyword>
<dbReference type="SUPFAM" id="SSF53474">
    <property type="entry name" value="alpha/beta-Hydrolases"/>
    <property type="match status" value="1"/>
</dbReference>
<accession>A0A1Y2DQ12</accession>
<evidence type="ECO:0000256" key="4">
    <source>
        <dbReference type="ARBA" id="ARBA00022729"/>
    </source>
</evidence>
<feature type="active site" evidence="8">
    <location>
        <position position="196"/>
    </location>
</feature>
<evidence type="ECO:0000256" key="7">
    <source>
        <dbReference type="ARBA" id="ARBA00034045"/>
    </source>
</evidence>
<gene>
    <name evidence="9" type="ORF">BCR38DRAFT_459246</name>
</gene>
<keyword evidence="6" id="KW-1015">Disulfide bond</keyword>
<proteinExistence type="inferred from homology"/>
<evidence type="ECO:0000256" key="2">
    <source>
        <dbReference type="ARBA" id="ARBA00013095"/>
    </source>
</evidence>
<dbReference type="GO" id="GO:0050525">
    <property type="term" value="F:cutinase activity"/>
    <property type="evidence" value="ECO:0007669"/>
    <property type="project" value="UniProtKB-EC"/>
</dbReference>
<dbReference type="PANTHER" id="PTHR48250">
    <property type="entry name" value="CUTINASE 2-RELATED"/>
    <property type="match status" value="1"/>
</dbReference>
<keyword evidence="5" id="KW-0378">Hydrolase</keyword>
<organism evidence="9 10">
    <name type="scientific">Pseudomassariella vexata</name>
    <dbReference type="NCBI Taxonomy" id="1141098"/>
    <lineage>
        <taxon>Eukaryota</taxon>
        <taxon>Fungi</taxon>
        <taxon>Dikarya</taxon>
        <taxon>Ascomycota</taxon>
        <taxon>Pezizomycotina</taxon>
        <taxon>Sordariomycetes</taxon>
        <taxon>Xylariomycetidae</taxon>
        <taxon>Amphisphaeriales</taxon>
        <taxon>Pseudomassariaceae</taxon>
        <taxon>Pseudomassariella</taxon>
    </lineage>
</organism>
<name>A0A1Y2DQ12_9PEZI</name>
<keyword evidence="4" id="KW-0732">Signal</keyword>
<evidence type="ECO:0000313" key="9">
    <source>
        <dbReference type="EMBL" id="ORY61340.1"/>
    </source>
</evidence>
<dbReference type="Proteomes" id="UP000193689">
    <property type="component" value="Unassembled WGS sequence"/>
</dbReference>
<dbReference type="GO" id="GO:0016052">
    <property type="term" value="P:carbohydrate catabolic process"/>
    <property type="evidence" value="ECO:0007669"/>
    <property type="project" value="TreeGrafter"/>
</dbReference>
<dbReference type="InParanoid" id="A0A1Y2DQ12"/>